<dbReference type="GO" id="GO:0006597">
    <property type="term" value="P:spermine biosynthetic process"/>
    <property type="evidence" value="ECO:0007669"/>
    <property type="project" value="InterPro"/>
</dbReference>
<evidence type="ECO:0000256" key="7">
    <source>
        <dbReference type="ARBA" id="ARBA00022813"/>
    </source>
</evidence>
<dbReference type="InterPro" id="IPR048283">
    <property type="entry name" value="AdoMetDC-like"/>
</dbReference>
<keyword evidence="16" id="KW-1185">Reference proteome</keyword>
<keyword evidence="13" id="KW-0670">Pyruvate</keyword>
<evidence type="ECO:0000256" key="6">
    <source>
        <dbReference type="ARBA" id="ARBA00022793"/>
    </source>
</evidence>
<dbReference type="SUPFAM" id="SSF56276">
    <property type="entry name" value="S-adenosylmethionine decarboxylase"/>
    <property type="match status" value="1"/>
</dbReference>
<evidence type="ECO:0000256" key="2">
    <source>
        <dbReference type="ARBA" id="ARBA00004911"/>
    </source>
</evidence>
<dbReference type="PANTHER" id="PTHR11570:SF0">
    <property type="entry name" value="S-ADENOSYLMETHIONINE DECARBOXYLASE PROENZYME"/>
    <property type="match status" value="1"/>
</dbReference>
<keyword evidence="10" id="KW-0865">Zymogen</keyword>
<protein>
    <recommendedName>
        <fullName evidence="4">adenosylmethionine decarboxylase</fullName>
        <ecNumber evidence="4">4.1.1.50</ecNumber>
    </recommendedName>
</protein>
<evidence type="ECO:0000256" key="9">
    <source>
        <dbReference type="ARBA" id="ARBA00023115"/>
    </source>
</evidence>
<keyword evidence="7" id="KW-0068">Autocatalytic cleavage</keyword>
<organism evidence="15 16">
    <name type="scientific">Zingiber officinale</name>
    <name type="common">Ginger</name>
    <name type="synonym">Amomum zingiber</name>
    <dbReference type="NCBI Taxonomy" id="94328"/>
    <lineage>
        <taxon>Eukaryota</taxon>
        <taxon>Viridiplantae</taxon>
        <taxon>Streptophyta</taxon>
        <taxon>Embryophyta</taxon>
        <taxon>Tracheophyta</taxon>
        <taxon>Spermatophyta</taxon>
        <taxon>Magnoliopsida</taxon>
        <taxon>Liliopsida</taxon>
        <taxon>Zingiberales</taxon>
        <taxon>Zingiberaceae</taxon>
        <taxon>Zingiber</taxon>
    </lineage>
</organism>
<dbReference type="NCBIfam" id="TIGR00535">
    <property type="entry name" value="SAM_DCase"/>
    <property type="match status" value="1"/>
</dbReference>
<keyword evidence="9" id="KW-0620">Polyamine biosynthesis</keyword>
<keyword evidence="5" id="KW-0949">S-adenosyl-L-methionine</keyword>
<evidence type="ECO:0000256" key="1">
    <source>
        <dbReference type="ARBA" id="ARBA00001928"/>
    </source>
</evidence>
<comment type="catalytic activity">
    <reaction evidence="14">
        <text>S-adenosyl-L-methionine + H(+) = S-adenosyl 3-(methylsulfanyl)propylamine + CO2</text>
        <dbReference type="Rhea" id="RHEA:15981"/>
        <dbReference type="ChEBI" id="CHEBI:15378"/>
        <dbReference type="ChEBI" id="CHEBI:16526"/>
        <dbReference type="ChEBI" id="CHEBI:57443"/>
        <dbReference type="ChEBI" id="CHEBI:59789"/>
        <dbReference type="EC" id="4.1.1.50"/>
    </reaction>
</comment>
<dbReference type="PROSITE" id="PS01336">
    <property type="entry name" value="ADOMETDC"/>
    <property type="match status" value="1"/>
</dbReference>
<gene>
    <name evidence="15" type="ORF">ZIOFF_058984</name>
</gene>
<dbReference type="Gene3D" id="3.30.360.50">
    <property type="entry name" value="S-adenosylmethionine decarboxylase"/>
    <property type="match status" value="1"/>
</dbReference>
<dbReference type="Proteomes" id="UP000734854">
    <property type="component" value="Unassembled WGS sequence"/>
</dbReference>
<reference evidence="15 16" key="1">
    <citation type="submission" date="2020-08" db="EMBL/GenBank/DDBJ databases">
        <title>Plant Genome Project.</title>
        <authorList>
            <person name="Zhang R.-G."/>
        </authorList>
    </citation>
    <scope>NUCLEOTIDE SEQUENCE [LARGE SCALE GENOMIC DNA]</scope>
    <source>
        <tissue evidence="15">Rhizome</tissue>
    </source>
</reference>
<dbReference type="Gene3D" id="3.60.90.10">
    <property type="entry name" value="S-adenosylmethionine decarboxylase"/>
    <property type="match status" value="1"/>
</dbReference>
<sequence length="480" mass="52470">MESKGGKKSSSSSLQYEAPLGYLIEDVRPYGGIKKFQSAGYSNDFLSVFDLCSSSFLQLSGLLSSSNQTSLSLSSPLSCPSSAMALTTMTGSPDLALVSAIGFEGFEKRLEITFSEASIFARSHGHGLRSLSRAQIDSVLDLACCTIVSQLANNDFDSYVLSESSLFVYPYKIIIKTCGTTKLLLSIPRILELAAELSLSLQSVKYSRGTFIFPSAQPAPYHSFSEEVSVLNGFFGDLKSGGNAYVISDPLIPDRKWHIYYATEKPEHPMVTLEMCMTGLDTGRASIFFKNNVAASATEMTKFSGISEIIPEMEICDFDFEPCGYSMNGISGPALSTVHVTPEDGFSYASYEAMGFHPESQSYNDLVERVLSCFGPSEFSVAVTIFGGREQAASWGKEVDVYGYNCGEMIEQELPDGGLLIYQSFSASPVTAPVSPRSILHPWERENQESIATAKDEDELLMMMMMEKGRKAESQEIQVF</sequence>
<dbReference type="InterPro" id="IPR012511">
    <property type="entry name" value="AdoMetDC_leader"/>
</dbReference>
<evidence type="ECO:0000256" key="4">
    <source>
        <dbReference type="ARBA" id="ARBA00012357"/>
    </source>
</evidence>
<dbReference type="GO" id="GO:0008295">
    <property type="term" value="P:spermidine biosynthetic process"/>
    <property type="evidence" value="ECO:0007669"/>
    <property type="project" value="UniProtKB-KW"/>
</dbReference>
<dbReference type="InterPro" id="IPR016067">
    <property type="entry name" value="S-AdoMet_deCO2ase_core"/>
</dbReference>
<dbReference type="InterPro" id="IPR001985">
    <property type="entry name" value="S-AdoMet_decarboxylase_euk"/>
</dbReference>
<evidence type="ECO:0000256" key="13">
    <source>
        <dbReference type="ARBA" id="ARBA00023317"/>
    </source>
</evidence>
<dbReference type="AlphaFoldDB" id="A0A8J5F9K3"/>
<keyword evidence="6" id="KW-0210">Decarboxylase</keyword>
<dbReference type="GO" id="GO:0005829">
    <property type="term" value="C:cytosol"/>
    <property type="evidence" value="ECO:0007669"/>
    <property type="project" value="TreeGrafter"/>
</dbReference>
<evidence type="ECO:0000256" key="14">
    <source>
        <dbReference type="ARBA" id="ARBA00048112"/>
    </source>
</evidence>
<keyword evidence="12" id="KW-0704">Schiff base</keyword>
<dbReference type="GO" id="GO:0099402">
    <property type="term" value="P:plant organ development"/>
    <property type="evidence" value="ECO:0007669"/>
    <property type="project" value="UniProtKB-ARBA"/>
</dbReference>
<accession>A0A8J5F9K3</accession>
<dbReference type="Pfam" id="PF08132">
    <property type="entry name" value="AdoMetDC_leader"/>
    <property type="match status" value="1"/>
</dbReference>
<dbReference type="PANTHER" id="PTHR11570">
    <property type="entry name" value="S-ADENOSYLMETHIONINE DECARBOXYLASE"/>
    <property type="match status" value="1"/>
</dbReference>
<evidence type="ECO:0000256" key="8">
    <source>
        <dbReference type="ARBA" id="ARBA00023066"/>
    </source>
</evidence>
<evidence type="ECO:0000256" key="3">
    <source>
        <dbReference type="ARBA" id="ARBA00008466"/>
    </source>
</evidence>
<dbReference type="FunFam" id="3.30.360.50:FF:000001">
    <property type="entry name" value="S-adenosylmethionine decarboxylase proenzyme"/>
    <property type="match status" value="1"/>
</dbReference>
<keyword evidence="11" id="KW-0456">Lyase</keyword>
<comment type="caution">
    <text evidence="15">The sequence shown here is derived from an EMBL/GenBank/DDBJ whole genome shotgun (WGS) entry which is preliminary data.</text>
</comment>
<dbReference type="FunFam" id="3.60.90.10:FF:000002">
    <property type="entry name" value="S-adenosylmethionine decarboxylase proenzyme"/>
    <property type="match status" value="1"/>
</dbReference>
<evidence type="ECO:0000256" key="11">
    <source>
        <dbReference type="ARBA" id="ARBA00023239"/>
    </source>
</evidence>
<comment type="cofactor">
    <cofactor evidence="1">
        <name>pyruvate</name>
        <dbReference type="ChEBI" id="CHEBI:15361"/>
    </cofactor>
</comment>
<dbReference type="UniPathway" id="UPA00331">
    <property type="reaction ID" value="UER00451"/>
</dbReference>
<evidence type="ECO:0000256" key="12">
    <source>
        <dbReference type="ARBA" id="ARBA00023270"/>
    </source>
</evidence>
<evidence type="ECO:0000313" key="16">
    <source>
        <dbReference type="Proteomes" id="UP000734854"/>
    </source>
</evidence>
<dbReference type="GO" id="GO:0004014">
    <property type="term" value="F:adenosylmethionine decarboxylase activity"/>
    <property type="evidence" value="ECO:0007669"/>
    <property type="project" value="UniProtKB-EC"/>
</dbReference>
<name>A0A8J5F9K3_ZINOF</name>
<comment type="pathway">
    <text evidence="2">Amine and polyamine biosynthesis; S-adenosylmethioninamine biosynthesis; S-adenosylmethioninamine from S-adenosyl-L-methionine: step 1/1.</text>
</comment>
<dbReference type="Pfam" id="PF01536">
    <property type="entry name" value="SAM_decarbox"/>
    <property type="match status" value="1"/>
</dbReference>
<proteinExistence type="inferred from homology"/>
<evidence type="ECO:0000256" key="5">
    <source>
        <dbReference type="ARBA" id="ARBA00022691"/>
    </source>
</evidence>
<evidence type="ECO:0000256" key="10">
    <source>
        <dbReference type="ARBA" id="ARBA00023145"/>
    </source>
</evidence>
<comment type="similarity">
    <text evidence="3">Belongs to the eukaryotic AdoMetDC family.</text>
</comment>
<dbReference type="EC" id="4.1.1.50" evidence="4"/>
<dbReference type="EMBL" id="JACMSC010000016">
    <property type="protein sequence ID" value="KAG6482353.1"/>
    <property type="molecule type" value="Genomic_DNA"/>
</dbReference>
<evidence type="ECO:0000313" key="15">
    <source>
        <dbReference type="EMBL" id="KAG6482353.1"/>
    </source>
</evidence>
<dbReference type="InterPro" id="IPR018166">
    <property type="entry name" value="S-AdoMet_deCO2ase_CS"/>
</dbReference>
<keyword evidence="8" id="KW-0745">Spermidine biosynthesis</keyword>